<organism evidence="4 5">
    <name type="scientific">OM182 bacterium MED-G24</name>
    <dbReference type="NCBI Taxonomy" id="1986255"/>
    <lineage>
        <taxon>Bacteria</taxon>
        <taxon>Pseudomonadati</taxon>
        <taxon>Pseudomonadota</taxon>
        <taxon>Gammaproteobacteria</taxon>
        <taxon>OMG group</taxon>
        <taxon>OM182 clade</taxon>
    </lineage>
</organism>
<feature type="binding site" evidence="3">
    <location>
        <position position="61"/>
    </location>
    <ligand>
        <name>Mg(2+)</name>
        <dbReference type="ChEBI" id="CHEBI:18420"/>
        <label>1</label>
    </ligand>
</feature>
<dbReference type="GO" id="GO:0016787">
    <property type="term" value="F:hydrolase activity"/>
    <property type="evidence" value="ECO:0007669"/>
    <property type="project" value="UniProtKB-KW"/>
</dbReference>
<dbReference type="AlphaFoldDB" id="A0A2A5WSP4"/>
<dbReference type="EMBL" id="NTKD01000023">
    <property type="protein sequence ID" value="PDH39555.1"/>
    <property type="molecule type" value="Genomic_DNA"/>
</dbReference>
<keyword evidence="3" id="KW-0460">Magnesium</keyword>
<accession>A0A2A5WSP4</accession>
<proteinExistence type="inferred from homology"/>
<evidence type="ECO:0000256" key="2">
    <source>
        <dbReference type="ARBA" id="ARBA00022801"/>
    </source>
</evidence>
<comment type="caution">
    <text evidence="4">The sequence shown here is derived from an EMBL/GenBank/DDBJ whole genome shotgun (WGS) entry which is preliminary data.</text>
</comment>
<feature type="non-terminal residue" evidence="4">
    <location>
        <position position="149"/>
    </location>
</feature>
<dbReference type="PANTHER" id="PTHR16222:SF24">
    <property type="entry name" value="ADP-RIBOSYLHYDROLASE ARH3"/>
    <property type="match status" value="1"/>
</dbReference>
<dbReference type="Gene3D" id="1.10.4080.10">
    <property type="entry name" value="ADP-ribosylation/Crystallin J1"/>
    <property type="match status" value="1"/>
</dbReference>
<evidence type="ECO:0000313" key="5">
    <source>
        <dbReference type="Proteomes" id="UP000219327"/>
    </source>
</evidence>
<evidence type="ECO:0000256" key="1">
    <source>
        <dbReference type="ARBA" id="ARBA00010702"/>
    </source>
</evidence>
<evidence type="ECO:0000313" key="4">
    <source>
        <dbReference type="EMBL" id="PDH39555.1"/>
    </source>
</evidence>
<evidence type="ECO:0008006" key="6">
    <source>
        <dbReference type="Google" id="ProtNLM"/>
    </source>
</evidence>
<name>A0A2A5WSP4_9GAMM</name>
<evidence type="ECO:0000256" key="3">
    <source>
        <dbReference type="PIRSR" id="PIRSR605502-1"/>
    </source>
</evidence>
<reference evidence="4 5" key="1">
    <citation type="submission" date="2017-08" db="EMBL/GenBank/DDBJ databases">
        <title>Fine stratification of microbial communities through a metagenomic profile of the photic zone.</title>
        <authorList>
            <person name="Haro-Moreno J.M."/>
            <person name="Lopez-Perez M."/>
            <person name="De La Torre J."/>
            <person name="Picazo A."/>
            <person name="Camacho A."/>
            <person name="Rodriguez-Valera F."/>
        </authorList>
    </citation>
    <scope>NUCLEOTIDE SEQUENCE [LARGE SCALE GENOMIC DNA]</scope>
    <source>
        <strain evidence="4">MED-G24</strain>
    </source>
</reference>
<dbReference type="GO" id="GO:0046872">
    <property type="term" value="F:metal ion binding"/>
    <property type="evidence" value="ECO:0007669"/>
    <property type="project" value="UniProtKB-KW"/>
</dbReference>
<dbReference type="Proteomes" id="UP000219327">
    <property type="component" value="Unassembled WGS sequence"/>
</dbReference>
<feature type="binding site" evidence="3">
    <location>
        <position position="60"/>
    </location>
    <ligand>
        <name>Mg(2+)</name>
        <dbReference type="ChEBI" id="CHEBI:18420"/>
        <label>1</label>
    </ligand>
</feature>
<dbReference type="InterPro" id="IPR036705">
    <property type="entry name" value="Ribosyl_crysJ1_sf"/>
</dbReference>
<sequence>MTDTPLPRLDQFVGCLMGCAVADSLGAPIEGQSREHIATIKNVTSEFLPFREYEAGQVTDDTQLTIAAIKGIIRDAGISGDTIADEISQLWITKEIVGAGPVAHRAVNNYIDGKPWDQAAEEGDLALNGAAMRISPVGLWAFDHPEALA</sequence>
<dbReference type="SUPFAM" id="SSF101478">
    <property type="entry name" value="ADP-ribosylglycohydrolase"/>
    <property type="match status" value="1"/>
</dbReference>
<feature type="binding site" evidence="3">
    <location>
        <position position="59"/>
    </location>
    <ligand>
        <name>Mg(2+)</name>
        <dbReference type="ChEBI" id="CHEBI:18420"/>
        <label>1</label>
    </ligand>
</feature>
<dbReference type="Pfam" id="PF03747">
    <property type="entry name" value="ADP_ribosyl_GH"/>
    <property type="match status" value="1"/>
</dbReference>
<keyword evidence="3" id="KW-0479">Metal-binding</keyword>
<gene>
    <name evidence="4" type="ORF">CNE99_05515</name>
</gene>
<dbReference type="InterPro" id="IPR050792">
    <property type="entry name" value="ADP-ribosylglycohydrolase"/>
</dbReference>
<keyword evidence="2" id="KW-0378">Hydrolase</keyword>
<dbReference type="InterPro" id="IPR005502">
    <property type="entry name" value="Ribosyl_crysJ1"/>
</dbReference>
<comment type="similarity">
    <text evidence="1">Belongs to the ADP-ribosylglycohydrolase family.</text>
</comment>
<protein>
    <recommendedName>
        <fullName evidence="6">ADP-ribosylglycohydrolase</fullName>
    </recommendedName>
</protein>
<comment type="cofactor">
    <cofactor evidence="3">
        <name>Mg(2+)</name>
        <dbReference type="ChEBI" id="CHEBI:18420"/>
    </cofactor>
    <text evidence="3">Binds 2 magnesium ions per subunit.</text>
</comment>
<dbReference type="PANTHER" id="PTHR16222">
    <property type="entry name" value="ADP-RIBOSYLGLYCOHYDROLASE"/>
    <property type="match status" value="1"/>
</dbReference>